<dbReference type="EC" id="3.6.1.-" evidence="16"/>
<dbReference type="InterPro" id="IPR027417">
    <property type="entry name" value="P-loop_NTPase"/>
</dbReference>
<feature type="compositionally biased region" description="Low complexity" evidence="14">
    <location>
        <begin position="70"/>
        <end position="81"/>
    </location>
</feature>
<organism evidence="16 17">
    <name type="scientific">Wickerhamomyces ciferrii (strain ATCC 14091 / BCRC 22168 / CBS 111 / JCM 3599 / NBRC 0793 / NRRL Y-1031 F-60-10)</name>
    <name type="common">Yeast</name>
    <name type="synonym">Pichia ciferrii</name>
    <dbReference type="NCBI Taxonomy" id="1206466"/>
    <lineage>
        <taxon>Eukaryota</taxon>
        <taxon>Fungi</taxon>
        <taxon>Dikarya</taxon>
        <taxon>Ascomycota</taxon>
        <taxon>Saccharomycotina</taxon>
        <taxon>Saccharomycetes</taxon>
        <taxon>Phaffomycetales</taxon>
        <taxon>Wickerhamomycetaceae</taxon>
        <taxon>Wickerhamomyces</taxon>
    </lineage>
</organism>
<dbReference type="GO" id="GO:0006310">
    <property type="term" value="P:DNA recombination"/>
    <property type="evidence" value="ECO:0007669"/>
    <property type="project" value="UniProtKB-KW"/>
</dbReference>
<dbReference type="Pfam" id="PF21530">
    <property type="entry name" value="Pif1_2B_dom"/>
    <property type="match status" value="1"/>
</dbReference>
<dbReference type="HAMAP" id="MF_03177">
    <property type="entry name" value="RRM3"/>
    <property type="match status" value="1"/>
</dbReference>
<dbReference type="InterPro" id="IPR003593">
    <property type="entry name" value="AAA+_ATPase"/>
</dbReference>
<evidence type="ECO:0000256" key="2">
    <source>
        <dbReference type="ARBA" id="ARBA00004173"/>
    </source>
</evidence>
<dbReference type="GO" id="GO:0005524">
    <property type="term" value="F:ATP binding"/>
    <property type="evidence" value="ECO:0007669"/>
    <property type="project" value="UniProtKB-KW"/>
</dbReference>
<dbReference type="PANTHER" id="PTHR47642:SF5">
    <property type="entry name" value="ATP-DEPENDENT DNA HELICASE"/>
    <property type="match status" value="1"/>
</dbReference>
<evidence type="ECO:0000259" key="15">
    <source>
        <dbReference type="SMART" id="SM00382"/>
    </source>
</evidence>
<dbReference type="GO" id="GO:0005739">
    <property type="term" value="C:mitochondrion"/>
    <property type="evidence" value="ECO:0007669"/>
    <property type="project" value="UniProtKB-SubCell"/>
</dbReference>
<sequence>MLGSRSQPGKKLSKKENPFGKPSKGQQPSVSMFFMKKSNSTLGTEKEPLGKTSPSLLNRSESTPPAFFKSKSSLSQMSSGSFDQDIDDGDLKPKSTAVNFKRSKPIGTLGPQPDNDDDDDDVVEIVDVKRTLPSYKPPQPKPKSNTTTSTTTTSSKLITPPTSTDGAKSTNATVSSNSRTSSRTPAKSAPKTSLSTSPGSSKSSQTTLNFGGKQLQPKRRMNPWDSAVIITKKMKNPRTAKEEALKQQKSSSNSYSYSNPKFSPSPEQQKVLDLVVDEKKSIFYTGSAGTGKSVLLKELVARLIRRYGPNAVAVTASTGLAAVNIGGVTINKFSGMGIGAGDQRTVAARVSKNSQSVERWKRTKVLIIDEISMIDGSFLDKLEYTARYVTKKPQPFGGIQVVLTGDFFQLPPVPDRNGPPPRFCFQAECWSKCINQTILLVQVFRQKENEFVELLNCLRLGEVSDKMSTLFKSLSREITYEDGIQPTELFCTRYEVDQANTKRLQKLPGKYQEFEAIDSGNEFQRKALDNLMAVKKLVLKEDAQVMMIKNKDDTLVNGSVGIVVTFFTAMLYGQFRSFYKDYELVDDSTMKQAKYISSCIAADTIPEDVLQFASRLPNRSQFMQLCTSAQTQSRAMLLPLVKFSTVNGSRLELVDREDFSLDNDGETGASRSQLPLLLSWALSIHKSQGQTLDRVKVDLTKVFEMGQVYVALSRAVSKDRLQLINFDKSKIRSSGIVKQFYEQLRSF</sequence>
<feature type="compositionally biased region" description="Acidic residues" evidence="14">
    <location>
        <begin position="114"/>
        <end position="124"/>
    </location>
</feature>
<dbReference type="GO" id="GO:0000723">
    <property type="term" value="P:telomere maintenance"/>
    <property type="evidence" value="ECO:0007669"/>
    <property type="project" value="InterPro"/>
</dbReference>
<dbReference type="PANTHER" id="PTHR47642">
    <property type="entry name" value="ATP-DEPENDENT DNA HELICASE"/>
    <property type="match status" value="1"/>
</dbReference>
<evidence type="ECO:0000256" key="4">
    <source>
        <dbReference type="ARBA" id="ARBA00022763"/>
    </source>
</evidence>
<keyword evidence="8" id="KW-0238">DNA-binding</keyword>
<dbReference type="GO" id="GO:0016787">
    <property type="term" value="F:hydrolase activity"/>
    <property type="evidence" value="ECO:0007669"/>
    <property type="project" value="UniProtKB-KW"/>
</dbReference>
<evidence type="ECO:0000256" key="11">
    <source>
        <dbReference type="ARBA" id="ARBA00023204"/>
    </source>
</evidence>
<dbReference type="InterPro" id="IPR051055">
    <property type="entry name" value="PIF1_helicase"/>
</dbReference>
<gene>
    <name evidence="16" type="ORF">BN7_5996</name>
</gene>
<dbReference type="InterPro" id="IPR028880">
    <property type="entry name" value="Rrm3"/>
</dbReference>
<dbReference type="HAMAP" id="MF_03176">
    <property type="entry name" value="PIF1"/>
    <property type="match status" value="1"/>
</dbReference>
<evidence type="ECO:0000256" key="6">
    <source>
        <dbReference type="ARBA" id="ARBA00022806"/>
    </source>
</evidence>
<dbReference type="InterPro" id="IPR049163">
    <property type="entry name" value="Pif1-like_2B_dom"/>
</dbReference>
<feature type="compositionally biased region" description="Low complexity" evidence="14">
    <location>
        <begin position="142"/>
        <end position="208"/>
    </location>
</feature>
<dbReference type="GO" id="GO:0005657">
    <property type="term" value="C:replication fork"/>
    <property type="evidence" value="ECO:0007669"/>
    <property type="project" value="InterPro"/>
</dbReference>
<dbReference type="AlphaFoldDB" id="K0KZ61"/>
<dbReference type="Pfam" id="PF05970">
    <property type="entry name" value="PIF1"/>
    <property type="match status" value="1"/>
</dbReference>
<dbReference type="GO" id="GO:0005634">
    <property type="term" value="C:nucleus"/>
    <property type="evidence" value="ECO:0007669"/>
    <property type="project" value="UniProtKB-SubCell"/>
</dbReference>
<evidence type="ECO:0000256" key="1">
    <source>
        <dbReference type="ARBA" id="ARBA00004123"/>
    </source>
</evidence>
<dbReference type="SMART" id="SM00382">
    <property type="entry name" value="AAA"/>
    <property type="match status" value="1"/>
</dbReference>
<keyword evidence="3" id="KW-0547">Nucleotide-binding</keyword>
<keyword evidence="6" id="KW-0347">Helicase</keyword>
<dbReference type="CDD" id="cd18809">
    <property type="entry name" value="SF1_C_RecD"/>
    <property type="match status" value="1"/>
</dbReference>
<keyword evidence="5 16" id="KW-0378">Hydrolase</keyword>
<evidence type="ECO:0000256" key="10">
    <source>
        <dbReference type="ARBA" id="ARBA00023172"/>
    </source>
</evidence>
<evidence type="ECO:0000256" key="5">
    <source>
        <dbReference type="ARBA" id="ARBA00022801"/>
    </source>
</evidence>
<dbReference type="GO" id="GO:0003677">
    <property type="term" value="F:DNA binding"/>
    <property type="evidence" value="ECO:0007669"/>
    <property type="project" value="UniProtKB-KW"/>
</dbReference>
<reference evidence="16 17" key="1">
    <citation type="journal article" date="2012" name="Eukaryot. Cell">
        <title>Draft genome sequence of Wickerhamomyces ciferrii NRRL Y-1031 F-60-10.</title>
        <authorList>
            <person name="Schneider J."/>
            <person name="Andrea H."/>
            <person name="Blom J."/>
            <person name="Jaenicke S."/>
            <person name="Ruckert C."/>
            <person name="Schorsch C."/>
            <person name="Szczepanowski R."/>
            <person name="Farwick M."/>
            <person name="Goesmann A."/>
            <person name="Puhler A."/>
            <person name="Schaffer S."/>
            <person name="Tauch A."/>
            <person name="Kohler T."/>
            <person name="Brinkrolf K."/>
        </authorList>
    </citation>
    <scope>NUCLEOTIDE SEQUENCE [LARGE SCALE GENOMIC DNA]</scope>
    <source>
        <strain evidence="17">ATCC 14091 / BCRC 22168 / CBS 111 / JCM 3599 / NBRC 0793 / NRRL Y-1031 F-60-10</strain>
    </source>
</reference>
<evidence type="ECO:0000256" key="3">
    <source>
        <dbReference type="ARBA" id="ARBA00022741"/>
    </source>
</evidence>
<evidence type="ECO:0000313" key="17">
    <source>
        <dbReference type="Proteomes" id="UP000009328"/>
    </source>
</evidence>
<dbReference type="FunCoup" id="K0KZ61">
    <property type="interactions" value="825"/>
</dbReference>
<dbReference type="SUPFAM" id="SSF52540">
    <property type="entry name" value="P-loop containing nucleoside triphosphate hydrolases"/>
    <property type="match status" value="2"/>
</dbReference>
<evidence type="ECO:0000256" key="12">
    <source>
        <dbReference type="ARBA" id="ARBA00023235"/>
    </source>
</evidence>
<evidence type="ECO:0000256" key="9">
    <source>
        <dbReference type="ARBA" id="ARBA00023128"/>
    </source>
</evidence>
<dbReference type="InterPro" id="IPR048293">
    <property type="entry name" value="PIF1_RRM3_pfh1"/>
</dbReference>
<accession>K0KZ61</accession>
<dbReference type="GO" id="GO:0006281">
    <property type="term" value="P:DNA repair"/>
    <property type="evidence" value="ECO:0007669"/>
    <property type="project" value="UniProtKB-KW"/>
</dbReference>
<dbReference type="Gene3D" id="3.40.50.300">
    <property type="entry name" value="P-loop containing nucleotide triphosphate hydrolases"/>
    <property type="match status" value="1"/>
</dbReference>
<evidence type="ECO:0000256" key="13">
    <source>
        <dbReference type="ARBA" id="ARBA00023242"/>
    </source>
</evidence>
<keyword evidence="10" id="KW-0233">DNA recombination</keyword>
<dbReference type="InParanoid" id="K0KZ61"/>
<evidence type="ECO:0000256" key="7">
    <source>
        <dbReference type="ARBA" id="ARBA00022840"/>
    </source>
</evidence>
<dbReference type="STRING" id="1206466.K0KZ61"/>
<comment type="caution">
    <text evidence="16">The sequence shown here is derived from an EMBL/GenBank/DDBJ whole genome shotgun (WGS) entry which is preliminary data.</text>
</comment>
<evidence type="ECO:0000256" key="14">
    <source>
        <dbReference type="SAM" id="MobiDB-lite"/>
    </source>
</evidence>
<dbReference type="CDD" id="cd18037">
    <property type="entry name" value="DEXSc_Pif1_like"/>
    <property type="match status" value="1"/>
</dbReference>
<evidence type="ECO:0000313" key="16">
    <source>
        <dbReference type="EMBL" id="CCH46403.1"/>
    </source>
</evidence>
<keyword evidence="9" id="KW-0496">Mitochondrion</keyword>
<dbReference type="Proteomes" id="UP000009328">
    <property type="component" value="Unassembled WGS sequence"/>
</dbReference>
<protein>
    <submittedName>
        <fullName evidence="16">DNA repair and recombination protein</fullName>
        <ecNumber evidence="16">3.6.1.-</ecNumber>
    </submittedName>
</protein>
<feature type="compositionally biased region" description="Low complexity" evidence="14">
    <location>
        <begin position="249"/>
        <end position="265"/>
    </location>
</feature>
<dbReference type="GO" id="GO:0003678">
    <property type="term" value="F:DNA helicase activity"/>
    <property type="evidence" value="ECO:0007669"/>
    <property type="project" value="InterPro"/>
</dbReference>
<dbReference type="GO" id="GO:0006260">
    <property type="term" value="P:DNA replication"/>
    <property type="evidence" value="ECO:0007669"/>
    <property type="project" value="InterPro"/>
</dbReference>
<dbReference type="eggNOG" id="KOG0987">
    <property type="taxonomic scope" value="Eukaryota"/>
</dbReference>
<feature type="region of interest" description="Disordered" evidence="14">
    <location>
        <begin position="1"/>
        <end position="266"/>
    </location>
</feature>
<feature type="compositionally biased region" description="Polar residues" evidence="14">
    <location>
        <begin position="52"/>
        <end position="63"/>
    </location>
</feature>
<comment type="subcellular location">
    <subcellularLocation>
        <location evidence="2">Mitochondrion</location>
    </subcellularLocation>
    <subcellularLocation>
        <location evidence="1">Nucleus</location>
    </subcellularLocation>
</comment>
<keyword evidence="7" id="KW-0067">ATP-binding</keyword>
<keyword evidence="17" id="KW-1185">Reference proteome</keyword>
<keyword evidence="12" id="KW-0413">Isomerase</keyword>
<keyword evidence="13" id="KW-0539">Nucleus</keyword>
<dbReference type="HOGENOM" id="CLU_001613_0_2_1"/>
<keyword evidence="4" id="KW-0227">DNA damage</keyword>
<name>K0KZ61_WICCF</name>
<dbReference type="EMBL" id="CAIF01000244">
    <property type="protein sequence ID" value="CCH46403.1"/>
    <property type="molecule type" value="Genomic_DNA"/>
</dbReference>
<keyword evidence="11" id="KW-0234">DNA repair</keyword>
<feature type="domain" description="AAA+ ATPase" evidence="15">
    <location>
        <begin position="278"/>
        <end position="429"/>
    </location>
</feature>
<dbReference type="InterPro" id="IPR010285">
    <property type="entry name" value="DNA_helicase_pif1-like_DEAD"/>
</dbReference>
<evidence type="ECO:0000256" key="8">
    <source>
        <dbReference type="ARBA" id="ARBA00023125"/>
    </source>
</evidence>
<proteinExistence type="inferred from homology"/>